<feature type="transmembrane region" description="Helical" evidence="10">
    <location>
        <begin position="234"/>
        <end position="255"/>
    </location>
</feature>
<keyword evidence="9" id="KW-0046">Antibiotic resistance</keyword>
<evidence type="ECO:0000256" key="5">
    <source>
        <dbReference type="ARBA" id="ARBA00022475"/>
    </source>
</evidence>
<feature type="transmembrane region" description="Helical" evidence="10">
    <location>
        <begin position="92"/>
        <end position="114"/>
    </location>
</feature>
<feature type="transmembrane region" description="Helical" evidence="10">
    <location>
        <begin position="386"/>
        <end position="407"/>
    </location>
</feature>
<feature type="transmembrane region" description="Helical" evidence="10">
    <location>
        <begin position="134"/>
        <end position="156"/>
    </location>
</feature>
<evidence type="ECO:0000256" key="4">
    <source>
        <dbReference type="ARBA" id="ARBA00022448"/>
    </source>
</evidence>
<feature type="transmembrane region" description="Helical" evidence="10">
    <location>
        <begin position="413"/>
        <end position="432"/>
    </location>
</feature>
<reference evidence="11" key="1">
    <citation type="submission" date="2016-03" db="EMBL/GenBank/DDBJ databases">
        <authorList>
            <person name="Borrel G."/>
            <person name="Mccann A."/>
            <person name="O'Toole P.W."/>
        </authorList>
    </citation>
    <scope>NUCLEOTIDE SEQUENCE</scope>
    <source>
        <strain evidence="11">183</strain>
    </source>
</reference>
<feature type="transmembrane region" description="Helical" evidence="10">
    <location>
        <begin position="275"/>
        <end position="298"/>
    </location>
</feature>
<feature type="transmembrane region" description="Helical" evidence="10">
    <location>
        <begin position="163"/>
        <end position="185"/>
    </location>
</feature>
<comment type="caution">
    <text evidence="11">The sequence shown here is derived from an EMBL/GenBank/DDBJ whole genome shotgun (WGS) entry which is preliminary data.</text>
</comment>
<sequence>MTNPLSKDFNYKSLLMFALPTAIMMVVVSLYTIVDGIFIARYVGSNALASINIVSPFYSAILAIGVMLGTGGSAIIAKRMGEGVIEKARKNFSMIVLTGFIAGVVISVVGLVFLDPLIYLLGSSDLLFGYCKDYLQILLVFMPAFILQVMFQTLFVTAGKPKLGLTLIVGAGVLNIILDYVFIVVMELGVAGAALGTSVGFMLPAVVGVGYFLTKRNNLHFTKPDADWRALSKTCTNGSSEMVTNLANGIMVFLFNYQMMKYVGEDGVAAITTVLYAQFIFTAIYFGFSTGVAPILSYNYGSGNTERLRKVFKMSITTIVILSVSAFVLAMMLAPTITNIFLQEGTYAHDLAISGFYIFAVEFLFCGVNVYASAFFTALSNGKVSAFISLMRTFVFIAIAVLVLPIYMGLDGVWIAVPLAEFLTIWISIYLIKSSGYTRAPKTQTVSS</sequence>
<evidence type="ECO:0000256" key="6">
    <source>
        <dbReference type="ARBA" id="ARBA00022692"/>
    </source>
</evidence>
<dbReference type="EMBL" id="LVVT01000008">
    <property type="protein sequence ID" value="TQS83651.1"/>
    <property type="molecule type" value="Genomic_DNA"/>
</dbReference>
<dbReference type="PIRSF" id="PIRSF006603">
    <property type="entry name" value="DinF"/>
    <property type="match status" value="1"/>
</dbReference>
<dbReference type="InterPro" id="IPR051327">
    <property type="entry name" value="MATE_MepA_subfamily"/>
</dbReference>
<comment type="subcellular location">
    <subcellularLocation>
        <location evidence="1">Cell membrane</location>
        <topology evidence="1">Multi-pass membrane protein</topology>
    </subcellularLocation>
</comment>
<evidence type="ECO:0000256" key="9">
    <source>
        <dbReference type="ARBA" id="ARBA00023251"/>
    </source>
</evidence>
<evidence type="ECO:0000256" key="8">
    <source>
        <dbReference type="ARBA" id="ARBA00023136"/>
    </source>
</evidence>
<keyword evidence="6 10" id="KW-0812">Transmembrane</keyword>
<keyword evidence="8 10" id="KW-0472">Membrane</keyword>
<dbReference type="Proteomes" id="UP000752814">
    <property type="component" value="Unassembled WGS sequence"/>
</dbReference>
<evidence type="ECO:0000256" key="10">
    <source>
        <dbReference type="SAM" id="Phobius"/>
    </source>
</evidence>
<dbReference type="CDD" id="cd13143">
    <property type="entry name" value="MATE_MepA_like"/>
    <property type="match status" value="1"/>
</dbReference>
<feature type="transmembrane region" description="Helical" evidence="10">
    <location>
        <begin position="60"/>
        <end position="80"/>
    </location>
</feature>
<keyword evidence="4" id="KW-0813">Transport</keyword>
<dbReference type="AlphaFoldDB" id="A0A8J8PGA7"/>
<proteinExistence type="inferred from homology"/>
<protein>
    <recommendedName>
        <fullName evidence="3">Multidrug export protein MepA</fullName>
    </recommendedName>
</protein>
<dbReference type="GO" id="GO:0046677">
    <property type="term" value="P:response to antibiotic"/>
    <property type="evidence" value="ECO:0007669"/>
    <property type="project" value="UniProtKB-KW"/>
</dbReference>
<accession>A0A8J8PGA7</accession>
<dbReference type="GO" id="GO:0005886">
    <property type="term" value="C:plasma membrane"/>
    <property type="evidence" value="ECO:0007669"/>
    <property type="project" value="UniProtKB-SubCell"/>
</dbReference>
<evidence type="ECO:0000313" key="11">
    <source>
        <dbReference type="EMBL" id="TQS83651.1"/>
    </source>
</evidence>
<dbReference type="Pfam" id="PF01554">
    <property type="entry name" value="MatE"/>
    <property type="match status" value="2"/>
</dbReference>
<organism evidence="11 12">
    <name type="scientific">Candidatus Methanomassiliicoccus intestinalis</name>
    <dbReference type="NCBI Taxonomy" id="1406512"/>
    <lineage>
        <taxon>Archaea</taxon>
        <taxon>Methanobacteriati</taxon>
        <taxon>Thermoplasmatota</taxon>
        <taxon>Thermoplasmata</taxon>
        <taxon>Methanomassiliicoccales</taxon>
        <taxon>Methanomassiliicoccaceae</taxon>
        <taxon>Methanomassiliicoccus</taxon>
    </lineage>
</organism>
<feature type="transmembrane region" description="Helical" evidence="10">
    <location>
        <begin position="319"/>
        <end position="342"/>
    </location>
</feature>
<name>A0A8J8PGA7_9ARCH</name>
<dbReference type="InterPro" id="IPR002528">
    <property type="entry name" value="MATE_fam"/>
</dbReference>
<feature type="transmembrane region" description="Helical" evidence="10">
    <location>
        <begin position="14"/>
        <end position="40"/>
    </location>
</feature>
<dbReference type="PANTHER" id="PTHR43823:SF3">
    <property type="entry name" value="MULTIDRUG EXPORT PROTEIN MEPA"/>
    <property type="match status" value="1"/>
</dbReference>
<feature type="transmembrane region" description="Helical" evidence="10">
    <location>
        <begin position="191"/>
        <end position="213"/>
    </location>
</feature>
<evidence type="ECO:0000256" key="1">
    <source>
        <dbReference type="ARBA" id="ARBA00004651"/>
    </source>
</evidence>
<evidence type="ECO:0000313" key="12">
    <source>
        <dbReference type="Proteomes" id="UP000752814"/>
    </source>
</evidence>
<feature type="transmembrane region" description="Helical" evidence="10">
    <location>
        <begin position="354"/>
        <end position="379"/>
    </location>
</feature>
<dbReference type="InterPro" id="IPR048279">
    <property type="entry name" value="MdtK-like"/>
</dbReference>
<evidence type="ECO:0000256" key="3">
    <source>
        <dbReference type="ARBA" id="ARBA00022106"/>
    </source>
</evidence>
<gene>
    <name evidence="11" type="ORF">A3207_08705</name>
</gene>
<dbReference type="PANTHER" id="PTHR43823">
    <property type="entry name" value="SPORULATION PROTEIN YKVU"/>
    <property type="match status" value="1"/>
</dbReference>
<comment type="similarity">
    <text evidence="2">Belongs to the multi antimicrobial extrusion (MATE) (TC 2.A.66.1) family. MepA subfamily.</text>
</comment>
<dbReference type="RefSeq" id="WP_400256633.1">
    <property type="nucleotide sequence ID" value="NZ_CAYAYE010000018.1"/>
</dbReference>
<evidence type="ECO:0000256" key="7">
    <source>
        <dbReference type="ARBA" id="ARBA00022989"/>
    </source>
</evidence>
<evidence type="ECO:0000256" key="2">
    <source>
        <dbReference type="ARBA" id="ARBA00008417"/>
    </source>
</evidence>
<dbReference type="GO" id="GO:0015297">
    <property type="term" value="F:antiporter activity"/>
    <property type="evidence" value="ECO:0007669"/>
    <property type="project" value="InterPro"/>
</dbReference>
<dbReference type="GO" id="GO:0042910">
    <property type="term" value="F:xenobiotic transmembrane transporter activity"/>
    <property type="evidence" value="ECO:0007669"/>
    <property type="project" value="InterPro"/>
</dbReference>
<dbReference type="InterPro" id="IPR045070">
    <property type="entry name" value="MATE_MepA-like"/>
</dbReference>
<keyword evidence="5" id="KW-1003">Cell membrane</keyword>
<keyword evidence="7 10" id="KW-1133">Transmembrane helix</keyword>